<sequence>MKLPIKDKKFIFLLFAITIVIILEILSIIGIHIPMPYGPFIFAFFIIGIGHEVLINGFKALFKLKFSSINLLMTIAVIAAFYLGEYPEAAVVIVLYVLGERLEDIGLENSKSALDELIRKAPKTAFVKLENKTIPIDKIPVGTIIQVKPGEMIPLDGKIISGETMIDEAAITGEPLPKDKHPGDIIFAGTLNKNSFIEVETTKLSIDTTFSKIIRLTFEAAASKSDTQKFIQKFSQFYTPTIIALAVLVLVIPVFILHLDFDLWLKQAITLLVIACPCALVISTPVAIYAAIGNASAKGALVKGGKYIEGMARIKAIALDKTRTITYGNPIVTDVFPLNGTSREELLACTAGTELFSEHPLAQAIVTASKKEGFEPHKAEGFKSIMGKGAIAKCLVCEDETVYVGKMEFIKEYHEVTDDAEKIVEQLASEGKTSVVISFGKGVAGIIGLTDEIKPDSIKAIKQLQAMNIELIMLTGDSKKAAHYVAKQVGIEKIFGGLLPEEKSSKIKDLIHQFGDVAMVGDGINDAPALAQSTIGIAMGAAGSDTAIETANIALLNDNLSLIPFLIQLSKKTLIRIKSNTIGAIAVKVIFITLAFLGYSNLVFAIAADVGVTLIVILLSLNLMKFKNSAT</sequence>
<dbReference type="SUPFAM" id="SSF81653">
    <property type="entry name" value="Calcium ATPase, transduction domain A"/>
    <property type="match status" value="1"/>
</dbReference>
<accession>A0AB39VZE2</accession>
<keyword evidence="4 8" id="KW-1133">Transmembrane helix</keyword>
<dbReference type="EC" id="7.2.2.12" evidence="6"/>
<organism evidence="10">
    <name type="scientific">Flavobacterium sp. WC2409</name>
    <dbReference type="NCBI Taxonomy" id="3234139"/>
    <lineage>
        <taxon>Bacteria</taxon>
        <taxon>Pseudomonadati</taxon>
        <taxon>Bacteroidota</taxon>
        <taxon>Flavobacteriia</taxon>
        <taxon>Flavobacteriales</taxon>
        <taxon>Flavobacteriaceae</taxon>
        <taxon>Flavobacterium</taxon>
    </lineage>
</organism>
<name>A0AB39VZE2_9FLAO</name>
<evidence type="ECO:0000256" key="7">
    <source>
        <dbReference type="ARBA" id="ARBA00047308"/>
    </source>
</evidence>
<feature type="domain" description="P-type ATPase A" evidence="9">
    <location>
        <begin position="131"/>
        <end position="217"/>
    </location>
</feature>
<evidence type="ECO:0000256" key="5">
    <source>
        <dbReference type="ARBA" id="ARBA00023136"/>
    </source>
</evidence>
<evidence type="ECO:0000256" key="1">
    <source>
        <dbReference type="ARBA" id="ARBA00004370"/>
    </source>
</evidence>
<dbReference type="SUPFAM" id="SSF56784">
    <property type="entry name" value="HAD-like"/>
    <property type="match status" value="1"/>
</dbReference>
<feature type="transmembrane region" description="Helical" evidence="8">
    <location>
        <begin position="605"/>
        <end position="624"/>
    </location>
</feature>
<dbReference type="RefSeq" id="WP_369752347.1">
    <property type="nucleotide sequence ID" value="NZ_CP165625.1"/>
</dbReference>
<dbReference type="Pfam" id="PF00702">
    <property type="entry name" value="Hydrolase"/>
    <property type="match status" value="1"/>
</dbReference>
<dbReference type="EMBL" id="CP165625">
    <property type="protein sequence ID" value="XDU94219.1"/>
    <property type="molecule type" value="Genomic_DNA"/>
</dbReference>
<evidence type="ECO:0000256" key="6">
    <source>
        <dbReference type="ARBA" id="ARBA00039097"/>
    </source>
</evidence>
<dbReference type="InterPro" id="IPR023214">
    <property type="entry name" value="HAD_sf"/>
</dbReference>
<keyword evidence="3 8" id="KW-0812">Transmembrane</keyword>
<dbReference type="CDD" id="cd02079">
    <property type="entry name" value="P-type_ATPase_HM"/>
    <property type="match status" value="1"/>
</dbReference>
<dbReference type="Gene3D" id="2.70.150.10">
    <property type="entry name" value="Calcium-transporting ATPase, cytoplasmic transduction domain A"/>
    <property type="match status" value="1"/>
</dbReference>
<comment type="subcellular location">
    <subcellularLocation>
        <location evidence="8">Cell membrane</location>
    </subcellularLocation>
    <subcellularLocation>
        <location evidence="1">Membrane</location>
    </subcellularLocation>
</comment>
<evidence type="ECO:0000256" key="4">
    <source>
        <dbReference type="ARBA" id="ARBA00022989"/>
    </source>
</evidence>
<dbReference type="AlphaFoldDB" id="A0AB39VZE2"/>
<feature type="transmembrane region" description="Helical" evidence="8">
    <location>
        <begin position="39"/>
        <end position="58"/>
    </location>
</feature>
<dbReference type="InterPro" id="IPR001757">
    <property type="entry name" value="P_typ_ATPase"/>
</dbReference>
<evidence type="ECO:0000313" key="10">
    <source>
        <dbReference type="EMBL" id="XDU94219.1"/>
    </source>
</evidence>
<feature type="transmembrane region" description="Helical" evidence="8">
    <location>
        <begin position="581"/>
        <end position="599"/>
    </location>
</feature>
<reference evidence="10" key="1">
    <citation type="submission" date="2024-07" db="EMBL/GenBank/DDBJ databases">
        <authorList>
            <person name="Biller S.J."/>
        </authorList>
    </citation>
    <scope>NUCLEOTIDE SEQUENCE</scope>
    <source>
        <strain evidence="10">WC2409</strain>
    </source>
</reference>
<keyword evidence="8" id="KW-0479">Metal-binding</keyword>
<dbReference type="GO" id="GO:0005886">
    <property type="term" value="C:plasma membrane"/>
    <property type="evidence" value="ECO:0007669"/>
    <property type="project" value="UniProtKB-SubCell"/>
</dbReference>
<dbReference type="InterPro" id="IPR051014">
    <property type="entry name" value="Cation_Transport_ATPase_IB"/>
</dbReference>
<dbReference type="InterPro" id="IPR023299">
    <property type="entry name" value="ATPase_P-typ_cyto_dom_N"/>
</dbReference>
<dbReference type="PANTHER" id="PTHR48085:SF5">
    <property type="entry name" value="CADMIUM_ZINC-TRANSPORTING ATPASE HMA4-RELATED"/>
    <property type="match status" value="1"/>
</dbReference>
<dbReference type="InterPro" id="IPR008250">
    <property type="entry name" value="ATPase_P-typ_transduc_dom_A_sf"/>
</dbReference>
<feature type="transmembrane region" description="Helical" evidence="8">
    <location>
        <begin position="237"/>
        <end position="256"/>
    </location>
</feature>
<evidence type="ECO:0000256" key="8">
    <source>
        <dbReference type="RuleBase" id="RU362081"/>
    </source>
</evidence>
<feature type="transmembrane region" description="Helical" evidence="8">
    <location>
        <begin position="12"/>
        <end position="33"/>
    </location>
</feature>
<dbReference type="GO" id="GO:0016463">
    <property type="term" value="F:P-type zinc transporter activity"/>
    <property type="evidence" value="ECO:0007669"/>
    <property type="project" value="UniProtKB-EC"/>
</dbReference>
<evidence type="ECO:0000256" key="3">
    <source>
        <dbReference type="ARBA" id="ARBA00022692"/>
    </source>
</evidence>
<dbReference type="GO" id="GO:0046872">
    <property type="term" value="F:metal ion binding"/>
    <property type="evidence" value="ECO:0007669"/>
    <property type="project" value="UniProtKB-KW"/>
</dbReference>
<dbReference type="Gene3D" id="3.40.1110.10">
    <property type="entry name" value="Calcium-transporting ATPase, cytoplasmic domain N"/>
    <property type="match status" value="1"/>
</dbReference>
<dbReference type="NCBIfam" id="TIGR01494">
    <property type="entry name" value="ATPase_P-type"/>
    <property type="match status" value="1"/>
</dbReference>
<feature type="transmembrane region" description="Helical" evidence="8">
    <location>
        <begin position="268"/>
        <end position="292"/>
    </location>
</feature>
<keyword evidence="8" id="KW-0547">Nucleotide-binding</keyword>
<comment type="catalytic activity">
    <reaction evidence="7">
        <text>Zn(2+)(in) + ATP + H2O = Zn(2+)(out) + ADP + phosphate + H(+)</text>
        <dbReference type="Rhea" id="RHEA:20621"/>
        <dbReference type="ChEBI" id="CHEBI:15377"/>
        <dbReference type="ChEBI" id="CHEBI:15378"/>
        <dbReference type="ChEBI" id="CHEBI:29105"/>
        <dbReference type="ChEBI" id="CHEBI:30616"/>
        <dbReference type="ChEBI" id="CHEBI:43474"/>
        <dbReference type="ChEBI" id="CHEBI:456216"/>
        <dbReference type="EC" id="7.2.2.12"/>
    </reaction>
</comment>
<dbReference type="InterPro" id="IPR059000">
    <property type="entry name" value="ATPase_P-type_domA"/>
</dbReference>
<dbReference type="InterPro" id="IPR027256">
    <property type="entry name" value="P-typ_ATPase_IB"/>
</dbReference>
<dbReference type="SUPFAM" id="SSF81665">
    <property type="entry name" value="Calcium ATPase, transmembrane domain M"/>
    <property type="match status" value="1"/>
</dbReference>
<keyword evidence="8" id="KW-0067">ATP-binding</keyword>
<dbReference type="GO" id="GO:0005524">
    <property type="term" value="F:ATP binding"/>
    <property type="evidence" value="ECO:0007669"/>
    <property type="project" value="UniProtKB-UniRule"/>
</dbReference>
<dbReference type="GO" id="GO:0016887">
    <property type="term" value="F:ATP hydrolysis activity"/>
    <property type="evidence" value="ECO:0007669"/>
    <property type="project" value="InterPro"/>
</dbReference>
<protein>
    <recommendedName>
        <fullName evidence="6">P-type Zn(2+) transporter</fullName>
        <ecNumber evidence="6">7.2.2.12</ecNumber>
    </recommendedName>
</protein>
<dbReference type="InterPro" id="IPR023298">
    <property type="entry name" value="ATPase_P-typ_TM_dom_sf"/>
</dbReference>
<proteinExistence type="inferred from homology"/>
<dbReference type="PANTHER" id="PTHR48085">
    <property type="entry name" value="CADMIUM/ZINC-TRANSPORTING ATPASE HMA2-RELATED"/>
    <property type="match status" value="1"/>
</dbReference>
<dbReference type="Pfam" id="PF00122">
    <property type="entry name" value="E1-E2_ATPase"/>
    <property type="match status" value="1"/>
</dbReference>
<dbReference type="PRINTS" id="PR00119">
    <property type="entry name" value="CATATPASE"/>
</dbReference>
<dbReference type="Gene3D" id="3.40.50.1000">
    <property type="entry name" value="HAD superfamily/HAD-like"/>
    <property type="match status" value="1"/>
</dbReference>
<comment type="similarity">
    <text evidence="2 8">Belongs to the cation transport ATPase (P-type) (TC 3.A.3) family. Type IB subfamily.</text>
</comment>
<dbReference type="NCBIfam" id="TIGR01525">
    <property type="entry name" value="ATPase-IB_hvy"/>
    <property type="match status" value="1"/>
</dbReference>
<dbReference type="FunFam" id="2.70.150.10:FF:000002">
    <property type="entry name" value="Copper-transporting ATPase 1, putative"/>
    <property type="match status" value="1"/>
</dbReference>
<keyword evidence="8" id="KW-1003">Cell membrane</keyword>
<keyword evidence="5 8" id="KW-0472">Membrane</keyword>
<gene>
    <name evidence="10" type="ORF">AB3G34_09950</name>
</gene>
<evidence type="ECO:0000256" key="2">
    <source>
        <dbReference type="ARBA" id="ARBA00006024"/>
    </source>
</evidence>
<evidence type="ECO:0000259" key="9">
    <source>
        <dbReference type="Pfam" id="PF00122"/>
    </source>
</evidence>
<dbReference type="PRINTS" id="PR00941">
    <property type="entry name" value="CDATPASE"/>
</dbReference>
<dbReference type="InterPro" id="IPR036412">
    <property type="entry name" value="HAD-like_sf"/>
</dbReference>